<proteinExistence type="predicted"/>
<evidence type="ECO:0000313" key="1">
    <source>
        <dbReference type="EMBL" id="MET1256067.1"/>
    </source>
</evidence>
<dbReference type="Pfam" id="PF04315">
    <property type="entry name" value="EpmC"/>
    <property type="match status" value="1"/>
</dbReference>
<keyword evidence="2" id="KW-1185">Reference proteome</keyword>
<gene>
    <name evidence="1" type="ORF">ABVT43_13085</name>
</gene>
<dbReference type="GO" id="GO:0003746">
    <property type="term" value="F:translation elongation factor activity"/>
    <property type="evidence" value="ECO:0007669"/>
    <property type="project" value="UniProtKB-KW"/>
</dbReference>
<organism evidence="1 2">
    <name type="scientific">Aliikangiella maris</name>
    <dbReference type="NCBI Taxonomy" id="3162458"/>
    <lineage>
        <taxon>Bacteria</taxon>
        <taxon>Pseudomonadati</taxon>
        <taxon>Pseudomonadota</taxon>
        <taxon>Gammaproteobacteria</taxon>
        <taxon>Oceanospirillales</taxon>
        <taxon>Pleioneaceae</taxon>
        <taxon>Aliikangiella</taxon>
    </lineage>
</organism>
<name>A0ABV2BVU2_9GAMM</name>
<dbReference type="InterPro" id="IPR007411">
    <property type="entry name" value="EpmC"/>
</dbReference>
<sequence>MLSEKEKLKKLVLVFNELFSESENTELVIGAKEPFYQAARNNQKAMIFSREDYFSSALHEIAHWCIAGKKRRELDDFGYWYEPEGRTLTQQQVFEQVEVKPQALEWLFSIACGHQFYFSADNLSQSIDASQSFKNAVTQQLNHYLSEKSLPARARLLANSLAQAFNQQLFN</sequence>
<dbReference type="Proteomes" id="UP001548189">
    <property type="component" value="Unassembled WGS sequence"/>
</dbReference>
<keyword evidence="1" id="KW-0251">Elongation factor</keyword>
<dbReference type="EMBL" id="JBEVCJ010000016">
    <property type="protein sequence ID" value="MET1256067.1"/>
    <property type="molecule type" value="Genomic_DNA"/>
</dbReference>
<comment type="caution">
    <text evidence="1">The sequence shown here is derived from an EMBL/GenBank/DDBJ whole genome shotgun (WGS) entry which is preliminary data.</text>
</comment>
<protein>
    <submittedName>
        <fullName evidence="1">Elongation factor P hydroxylase</fullName>
    </submittedName>
</protein>
<reference evidence="1 2" key="1">
    <citation type="submission" date="2024-06" db="EMBL/GenBank/DDBJ databases">
        <authorList>
            <person name="Li F."/>
        </authorList>
    </citation>
    <scope>NUCLEOTIDE SEQUENCE [LARGE SCALE GENOMIC DNA]</scope>
    <source>
        <strain evidence="1 2">GXAS 311</strain>
    </source>
</reference>
<keyword evidence="1" id="KW-0648">Protein biosynthesis</keyword>
<accession>A0ABV2BVU2</accession>
<evidence type="ECO:0000313" key="2">
    <source>
        <dbReference type="Proteomes" id="UP001548189"/>
    </source>
</evidence>